<dbReference type="Gene3D" id="1.20.1250.20">
    <property type="entry name" value="MFS general substrate transporter like domains"/>
    <property type="match status" value="2"/>
</dbReference>
<feature type="transmembrane region" description="Helical" evidence="6">
    <location>
        <begin position="12"/>
        <end position="34"/>
    </location>
</feature>
<dbReference type="AlphaFoldDB" id="A0AA46PJE2"/>
<name>A0AA46PJE2_9NOCA</name>
<protein>
    <submittedName>
        <fullName evidence="8">MFS transporter</fullName>
    </submittedName>
</protein>
<evidence type="ECO:0000259" key="7">
    <source>
        <dbReference type="PROSITE" id="PS50850"/>
    </source>
</evidence>
<evidence type="ECO:0000313" key="9">
    <source>
        <dbReference type="Proteomes" id="UP001163947"/>
    </source>
</evidence>
<feature type="transmembrane region" description="Helical" evidence="6">
    <location>
        <begin position="201"/>
        <end position="222"/>
    </location>
</feature>
<evidence type="ECO:0000256" key="3">
    <source>
        <dbReference type="ARBA" id="ARBA00022692"/>
    </source>
</evidence>
<dbReference type="Proteomes" id="UP001163947">
    <property type="component" value="Chromosome"/>
</dbReference>
<dbReference type="InterPro" id="IPR011701">
    <property type="entry name" value="MFS"/>
</dbReference>
<keyword evidence="2" id="KW-0813">Transport</keyword>
<feature type="transmembrane region" description="Helical" evidence="6">
    <location>
        <begin position="362"/>
        <end position="387"/>
    </location>
</feature>
<dbReference type="InterPro" id="IPR036259">
    <property type="entry name" value="MFS_trans_sf"/>
</dbReference>
<dbReference type="GeneID" id="83620979"/>
<feature type="domain" description="Major facilitator superfamily (MFS) profile" evidence="7">
    <location>
        <begin position="18"/>
        <end position="510"/>
    </location>
</feature>
<evidence type="ECO:0000313" key="8">
    <source>
        <dbReference type="EMBL" id="UYF96267.1"/>
    </source>
</evidence>
<feature type="transmembrane region" description="Helical" evidence="6">
    <location>
        <begin position="336"/>
        <end position="356"/>
    </location>
</feature>
<evidence type="ECO:0000256" key="4">
    <source>
        <dbReference type="ARBA" id="ARBA00022989"/>
    </source>
</evidence>
<dbReference type="PROSITE" id="PS50850">
    <property type="entry name" value="MFS"/>
    <property type="match status" value="1"/>
</dbReference>
<proteinExistence type="predicted"/>
<keyword evidence="3 6" id="KW-0812">Transmembrane</keyword>
<dbReference type="GO" id="GO:0022857">
    <property type="term" value="F:transmembrane transporter activity"/>
    <property type="evidence" value="ECO:0007669"/>
    <property type="project" value="InterPro"/>
</dbReference>
<feature type="transmembrane region" description="Helical" evidence="6">
    <location>
        <begin position="109"/>
        <end position="130"/>
    </location>
</feature>
<feature type="transmembrane region" description="Helical" evidence="6">
    <location>
        <begin position="399"/>
        <end position="420"/>
    </location>
</feature>
<dbReference type="PANTHER" id="PTHR42718:SF9">
    <property type="entry name" value="MAJOR FACILITATOR SUPERFAMILY MULTIDRUG TRANSPORTER MFSC"/>
    <property type="match status" value="1"/>
</dbReference>
<evidence type="ECO:0000256" key="5">
    <source>
        <dbReference type="ARBA" id="ARBA00023136"/>
    </source>
</evidence>
<feature type="transmembrane region" description="Helical" evidence="6">
    <location>
        <begin position="84"/>
        <end position="103"/>
    </location>
</feature>
<feature type="transmembrane region" description="Helical" evidence="6">
    <location>
        <begin position="484"/>
        <end position="506"/>
    </location>
</feature>
<comment type="subcellular location">
    <subcellularLocation>
        <location evidence="1">Cell membrane</location>
        <topology evidence="1">Multi-pass membrane protein</topology>
    </subcellularLocation>
</comment>
<reference evidence="8" key="1">
    <citation type="submission" date="2022-09" db="EMBL/GenBank/DDBJ databases">
        <title>The genome sequence of Rhodococcus aetherivorans N1.</title>
        <authorList>
            <person name="Jiang W."/>
        </authorList>
    </citation>
    <scope>NUCLEOTIDE SEQUENCE</scope>
    <source>
        <strain evidence="8">N1</strain>
    </source>
</reference>
<dbReference type="InterPro" id="IPR020846">
    <property type="entry name" value="MFS_dom"/>
</dbReference>
<evidence type="ECO:0000256" key="6">
    <source>
        <dbReference type="SAM" id="Phobius"/>
    </source>
</evidence>
<dbReference type="GO" id="GO:0005886">
    <property type="term" value="C:plasma membrane"/>
    <property type="evidence" value="ECO:0007669"/>
    <property type="project" value="UniProtKB-SubCell"/>
</dbReference>
<feature type="transmembrane region" description="Helical" evidence="6">
    <location>
        <begin position="142"/>
        <end position="164"/>
    </location>
</feature>
<keyword evidence="4 6" id="KW-1133">Transmembrane helix</keyword>
<keyword evidence="5 6" id="KW-0472">Membrane</keyword>
<feature type="transmembrane region" description="Helical" evidence="6">
    <location>
        <begin position="270"/>
        <end position="292"/>
    </location>
</feature>
<evidence type="ECO:0000256" key="1">
    <source>
        <dbReference type="ARBA" id="ARBA00004651"/>
    </source>
</evidence>
<evidence type="ECO:0000256" key="2">
    <source>
        <dbReference type="ARBA" id="ARBA00022448"/>
    </source>
</evidence>
<feature type="transmembrane region" description="Helical" evidence="6">
    <location>
        <begin position="234"/>
        <end position="250"/>
    </location>
</feature>
<dbReference type="EMBL" id="CP106982">
    <property type="protein sequence ID" value="UYF96267.1"/>
    <property type="molecule type" value="Genomic_DNA"/>
</dbReference>
<accession>A0AA46PJE2</accession>
<dbReference type="Pfam" id="PF07690">
    <property type="entry name" value="MFS_1"/>
    <property type="match status" value="1"/>
</dbReference>
<dbReference type="SUPFAM" id="SSF103473">
    <property type="entry name" value="MFS general substrate transporter"/>
    <property type="match status" value="1"/>
</dbReference>
<dbReference type="RefSeq" id="WP_044476116.1">
    <property type="nucleotide sequence ID" value="NZ_CAVJ010000146.1"/>
</dbReference>
<feature type="transmembrane region" description="Helical" evidence="6">
    <location>
        <begin position="170"/>
        <end position="189"/>
    </location>
</feature>
<sequence length="518" mass="53184">MAERAEAAPRLTGRILLTVLGPAIAYAIAAVDPLMLTLNLSTVGRGLDVPADRIGMLAAASTLMVAASVLAVGTLGDRFGLARMLVWALVANIAVGLLSSLAPNYPVLLLMRFLDGLALTALLGLSLALVTASVPAELRSTALGVLMAVDTVLYGITPAVGGWVVETFGWRSLFLVTPPLALIALTLIVRFVDEPPRRAAGGVDVLGVSLFGVALLGLVAGIGAVPDGLTEPRAWVPLSVSVAAAATFVWHERRTPEPALNLSLFGRRAFVLAVLAVLTVNLLAAGLGTVLGQLGDYVLGMSSQAVGLLYLPGTLVIAAASVLAGRMIAAHTARPVLVTGLLVIVLSGLVTAATVAPTMTVAALVVATWTSNLGGFVAGTATADTILSQAETGNTGSIAAVQPAFGMMGYALGPTVYILLLDAFYRREVLEDAETRGISVQEAEQAEHAVTMTMSHSGGPTGYDPNLVQLAHGLTLGVDFTEGVATTMLIVSALPLVVAVLVFFLMPRRPDGAGARTP</sequence>
<feature type="transmembrane region" description="Helical" evidence="6">
    <location>
        <begin position="54"/>
        <end position="72"/>
    </location>
</feature>
<dbReference type="PANTHER" id="PTHR42718">
    <property type="entry name" value="MAJOR FACILITATOR SUPERFAMILY MULTIDRUG TRANSPORTER MFSC"/>
    <property type="match status" value="1"/>
</dbReference>
<organism evidence="8 9">
    <name type="scientific">Rhodococcus aetherivorans</name>
    <dbReference type="NCBI Taxonomy" id="191292"/>
    <lineage>
        <taxon>Bacteria</taxon>
        <taxon>Bacillati</taxon>
        <taxon>Actinomycetota</taxon>
        <taxon>Actinomycetes</taxon>
        <taxon>Mycobacteriales</taxon>
        <taxon>Nocardiaceae</taxon>
        <taxon>Rhodococcus</taxon>
    </lineage>
</organism>
<feature type="transmembrane region" description="Helical" evidence="6">
    <location>
        <begin position="304"/>
        <end position="324"/>
    </location>
</feature>
<gene>
    <name evidence="8" type="ORF">OCS65_11140</name>
</gene>